<dbReference type="EMBL" id="JAGKQM010000014">
    <property type="protein sequence ID" value="KAH0883993.1"/>
    <property type="molecule type" value="Genomic_DNA"/>
</dbReference>
<dbReference type="SMART" id="SM01142">
    <property type="entry name" value="DSHCT"/>
    <property type="match status" value="1"/>
</dbReference>
<dbReference type="Pfam" id="PF08148">
    <property type="entry name" value="DSHCT"/>
    <property type="match status" value="2"/>
</dbReference>
<comment type="caution">
    <text evidence="3">The sequence shown here is derived from an EMBL/GenBank/DDBJ whole genome shotgun (WGS) entry which is preliminary data.</text>
</comment>
<accession>A0ABQ7ZV00</accession>
<dbReference type="PANTHER" id="PTHR36766">
    <property type="entry name" value="PLANT BROAD-SPECTRUM MILDEW RESISTANCE PROTEIN RPW8"/>
    <property type="match status" value="1"/>
</dbReference>
<dbReference type="SUPFAM" id="SSF52540">
    <property type="entry name" value="P-loop containing nucleoside triphosphate hydrolases"/>
    <property type="match status" value="1"/>
</dbReference>
<dbReference type="Pfam" id="PF00931">
    <property type="entry name" value="NB-ARC"/>
    <property type="match status" value="1"/>
</dbReference>
<dbReference type="Gene3D" id="1.10.3380.30">
    <property type="match status" value="2"/>
</dbReference>
<keyword evidence="4" id="KW-1185">Reference proteome</keyword>
<keyword evidence="1" id="KW-0611">Plant defense</keyword>
<evidence type="ECO:0000259" key="2">
    <source>
        <dbReference type="SMART" id="SM01142"/>
    </source>
</evidence>
<protein>
    <recommendedName>
        <fullName evidence="2">ATP-dependent RNA helicase Ski2/MTR4 C-terminal domain-containing protein</fullName>
    </recommendedName>
</protein>
<proteinExistence type="predicted"/>
<evidence type="ECO:0000313" key="3">
    <source>
        <dbReference type="EMBL" id="KAH0883993.1"/>
    </source>
</evidence>
<gene>
    <name evidence="3" type="ORF">HID58_060089</name>
</gene>
<feature type="domain" description="ATP-dependent RNA helicase Ski2/MTR4 C-terminal" evidence="2">
    <location>
        <begin position="264"/>
        <end position="370"/>
    </location>
</feature>
<dbReference type="PANTHER" id="PTHR36766:SF40">
    <property type="entry name" value="DISEASE RESISTANCE PROTEIN RGA3"/>
    <property type="match status" value="1"/>
</dbReference>
<evidence type="ECO:0000256" key="1">
    <source>
        <dbReference type="ARBA" id="ARBA00022821"/>
    </source>
</evidence>
<dbReference type="InterPro" id="IPR002182">
    <property type="entry name" value="NB-ARC"/>
</dbReference>
<dbReference type="InterPro" id="IPR012961">
    <property type="entry name" value="Ski2/MTR4_C"/>
</dbReference>
<name>A0ABQ7ZV00_BRANA</name>
<sequence length="370" mass="42307">MLRCFLKDADAEKHTNAMVRNSSGIRKHMRRLAFSIVDCMEHATEIRGSSKRISKVILSMQSFGLQQSISGDGYSQPLQERREMQKTFSNDNENNLVGLEKNVKTLVHYLVEEDCIRVISITRMGGIEYNVVNKYNPDQKVILTSRNEDVAIRADPTYVTFKPQGFTHEESWKLSQKIAFPKNEVDEFSADKEMGEICKEMIKHCEGLPLPIKVRPEDANYTVDVLTRCMVSRDGAGKKKSKLVPFKQRGEPVVVSNIFISEFKQCNVVELKRKVACEISSAEELTLTELMFSGVFKEAKVEEHNQIDIDLESFVHSFRPDIMEAVYAWAKGSKFYEIMEIACVFEGSMIRAIRRMEEVLQQLIVVAKNP</sequence>
<dbReference type="Proteomes" id="UP000824890">
    <property type="component" value="Unassembled WGS sequence"/>
</dbReference>
<reference evidence="3 4" key="1">
    <citation type="submission" date="2021-05" db="EMBL/GenBank/DDBJ databases">
        <title>Genome Assembly of Synthetic Allotetraploid Brassica napus Reveals Homoeologous Exchanges between Subgenomes.</title>
        <authorList>
            <person name="Davis J.T."/>
        </authorList>
    </citation>
    <scope>NUCLEOTIDE SEQUENCE [LARGE SCALE GENOMIC DNA]</scope>
    <source>
        <strain evidence="4">cv. Da-Ae</strain>
        <tissue evidence="3">Seedling</tissue>
    </source>
</reference>
<evidence type="ECO:0000313" key="4">
    <source>
        <dbReference type="Proteomes" id="UP000824890"/>
    </source>
</evidence>
<organism evidence="3 4">
    <name type="scientific">Brassica napus</name>
    <name type="common">Rape</name>
    <dbReference type="NCBI Taxonomy" id="3708"/>
    <lineage>
        <taxon>Eukaryota</taxon>
        <taxon>Viridiplantae</taxon>
        <taxon>Streptophyta</taxon>
        <taxon>Embryophyta</taxon>
        <taxon>Tracheophyta</taxon>
        <taxon>Spermatophyta</taxon>
        <taxon>Magnoliopsida</taxon>
        <taxon>eudicotyledons</taxon>
        <taxon>Gunneridae</taxon>
        <taxon>Pentapetalae</taxon>
        <taxon>rosids</taxon>
        <taxon>malvids</taxon>
        <taxon>Brassicales</taxon>
        <taxon>Brassicaceae</taxon>
        <taxon>Brassiceae</taxon>
        <taxon>Brassica</taxon>
    </lineage>
</organism>
<dbReference type="InterPro" id="IPR027417">
    <property type="entry name" value="P-loop_NTPase"/>
</dbReference>